<keyword evidence="1" id="KW-0472">Membrane</keyword>
<evidence type="ECO:0008006" key="3">
    <source>
        <dbReference type="Google" id="ProtNLM"/>
    </source>
</evidence>
<name>A0A6C0JGS1_9ZZZZ</name>
<proteinExistence type="predicted"/>
<evidence type="ECO:0000256" key="1">
    <source>
        <dbReference type="SAM" id="Phobius"/>
    </source>
</evidence>
<evidence type="ECO:0000313" key="2">
    <source>
        <dbReference type="EMBL" id="QHU02864.1"/>
    </source>
</evidence>
<keyword evidence="1" id="KW-1133">Transmembrane helix</keyword>
<protein>
    <recommendedName>
        <fullName evidence="3">C2H2-type domain-containing protein</fullName>
    </recommendedName>
</protein>
<organism evidence="2">
    <name type="scientific">viral metagenome</name>
    <dbReference type="NCBI Taxonomy" id="1070528"/>
    <lineage>
        <taxon>unclassified sequences</taxon>
        <taxon>metagenomes</taxon>
        <taxon>organismal metagenomes</taxon>
    </lineage>
</organism>
<dbReference type="AlphaFoldDB" id="A0A6C0JGS1"/>
<reference evidence="2" key="1">
    <citation type="journal article" date="2020" name="Nature">
        <title>Giant virus diversity and host interactions through global metagenomics.</title>
        <authorList>
            <person name="Schulz F."/>
            <person name="Roux S."/>
            <person name="Paez-Espino D."/>
            <person name="Jungbluth S."/>
            <person name="Walsh D.A."/>
            <person name="Denef V.J."/>
            <person name="McMahon K.D."/>
            <person name="Konstantinidis K.T."/>
            <person name="Eloe-Fadrosh E.A."/>
            <person name="Kyrpides N.C."/>
            <person name="Woyke T."/>
        </authorList>
    </citation>
    <scope>NUCLEOTIDE SEQUENCE</scope>
    <source>
        <strain evidence="2">GVMAG-M-3300025880-76</strain>
    </source>
</reference>
<keyword evidence="1" id="KW-0812">Transmembrane</keyword>
<dbReference type="EMBL" id="MN740366">
    <property type="protein sequence ID" value="QHU02864.1"/>
    <property type="molecule type" value="Genomic_DNA"/>
</dbReference>
<sequence>MTRIRSSIIREMPPTYPNSPVVSKSPGFSCIDCMKSFKLIASLHVSFKYTFRLNLLFVVLFVIL</sequence>
<accession>A0A6C0JGS1</accession>
<feature type="transmembrane region" description="Helical" evidence="1">
    <location>
        <begin position="45"/>
        <end position="63"/>
    </location>
</feature>